<evidence type="ECO:0000256" key="1">
    <source>
        <dbReference type="ARBA" id="ARBA00006056"/>
    </source>
</evidence>
<keyword evidence="2" id="KW-0560">Oxidoreductase</keyword>
<dbReference type="Gene3D" id="3.30.1370.60">
    <property type="entry name" value="Hypothetical oxidoreductase yiak, domain 2"/>
    <property type="match status" value="1"/>
</dbReference>
<keyword evidence="4" id="KW-1185">Reference proteome</keyword>
<dbReference type="GO" id="GO:0016491">
    <property type="term" value="F:oxidoreductase activity"/>
    <property type="evidence" value="ECO:0007669"/>
    <property type="project" value="UniProtKB-KW"/>
</dbReference>
<protein>
    <submittedName>
        <fullName evidence="3">Malate/lactate/ureidoglycolate dehydrogenase, LDH2 family</fullName>
    </submittedName>
</protein>
<reference evidence="3 4" key="1">
    <citation type="submission" date="2016-12" db="EMBL/GenBank/DDBJ databases">
        <authorList>
            <person name="Song W.-J."/>
            <person name="Kurnit D.M."/>
        </authorList>
    </citation>
    <scope>NUCLEOTIDE SEQUENCE [LARGE SCALE GENOMIC DNA]</scope>
    <source>
        <strain evidence="3 4">DSM 19599</strain>
    </source>
</reference>
<dbReference type="PANTHER" id="PTHR11091:SF0">
    <property type="entry name" value="MALATE DEHYDROGENASE"/>
    <property type="match status" value="1"/>
</dbReference>
<dbReference type="Proteomes" id="UP000186406">
    <property type="component" value="Unassembled WGS sequence"/>
</dbReference>
<evidence type="ECO:0000256" key="2">
    <source>
        <dbReference type="ARBA" id="ARBA00023002"/>
    </source>
</evidence>
<gene>
    <name evidence="3" type="ORF">SAMN02745172_03140</name>
</gene>
<evidence type="ECO:0000313" key="3">
    <source>
        <dbReference type="EMBL" id="SHO66481.1"/>
    </source>
</evidence>
<organism evidence="3 4">
    <name type="scientific">Pseudoxanthobacter soli DSM 19599</name>
    <dbReference type="NCBI Taxonomy" id="1123029"/>
    <lineage>
        <taxon>Bacteria</taxon>
        <taxon>Pseudomonadati</taxon>
        <taxon>Pseudomonadota</taxon>
        <taxon>Alphaproteobacteria</taxon>
        <taxon>Hyphomicrobiales</taxon>
        <taxon>Segnochrobactraceae</taxon>
        <taxon>Pseudoxanthobacter</taxon>
    </lineage>
</organism>
<evidence type="ECO:0000313" key="4">
    <source>
        <dbReference type="Proteomes" id="UP000186406"/>
    </source>
</evidence>
<dbReference type="InterPro" id="IPR043143">
    <property type="entry name" value="Mal/L-sulf/L-lact_DH-like_NADP"/>
</dbReference>
<dbReference type="OrthoDB" id="9811519at2"/>
<accession>A0A1M7ZNN3</accession>
<dbReference type="RefSeq" id="WP_073630357.1">
    <property type="nucleotide sequence ID" value="NZ_FRXO01000006.1"/>
</dbReference>
<dbReference type="AlphaFoldDB" id="A0A1M7ZNN3"/>
<dbReference type="InterPro" id="IPR003767">
    <property type="entry name" value="Malate/L-lactate_DH-like"/>
</dbReference>
<name>A0A1M7ZNN3_9HYPH</name>
<comment type="similarity">
    <text evidence="1">Belongs to the LDH2/MDH2 oxidoreductase family.</text>
</comment>
<dbReference type="Gene3D" id="1.10.1530.10">
    <property type="match status" value="1"/>
</dbReference>
<dbReference type="Pfam" id="PF02615">
    <property type="entry name" value="Ldh_2"/>
    <property type="match status" value="1"/>
</dbReference>
<dbReference type="InterPro" id="IPR043144">
    <property type="entry name" value="Mal/L-sulf/L-lact_DH-like_ah"/>
</dbReference>
<sequence length="341" mass="35127">MNVTERASLDLGTELLEARGAPKAAARLQAGVLVEAELKGHPSHGLQRLPRLLARIERGLADPRAEGRGHWRAEALYEVDGENGLGPVVAMAALARLDERVAASGLALAAIRNSNHLGMLAYYVEQVAAAGRIGVAISSSEALVHPFGGTRAMLGTNPIAIAVPTGARPLVVDLATSVVSMGKIHHYAATGRPIPDGWARDADGLPTTDAASASHGAIAPFGEAKGYGLGIALELLVSAIAGSPPAPEVRGTLDADSVCNKGDILLVIEPSAAPGVAAGLAAYLDAVRASPAADPACPVRIPGDDASRRRARACEDGFEIDSRLWGELNALRIRAPSHLEG</sequence>
<dbReference type="STRING" id="1123029.SAMN02745172_03140"/>
<proteinExistence type="inferred from homology"/>
<dbReference type="InterPro" id="IPR036111">
    <property type="entry name" value="Mal/L-sulfo/L-lacto_DH-like_sf"/>
</dbReference>
<dbReference type="PANTHER" id="PTHR11091">
    <property type="entry name" value="OXIDOREDUCTASE-RELATED"/>
    <property type="match status" value="1"/>
</dbReference>
<dbReference type="Gene3D" id="3.30.60.50">
    <property type="entry name" value="Hypothetical oxidoreductase yiak, domain 3"/>
    <property type="match status" value="1"/>
</dbReference>
<dbReference type="EMBL" id="FRXO01000006">
    <property type="protein sequence ID" value="SHO66481.1"/>
    <property type="molecule type" value="Genomic_DNA"/>
</dbReference>
<dbReference type="SUPFAM" id="SSF89733">
    <property type="entry name" value="L-sulfolactate dehydrogenase-like"/>
    <property type="match status" value="1"/>
</dbReference>